<dbReference type="Proteomes" id="UP000464675">
    <property type="component" value="Chromosome"/>
</dbReference>
<feature type="chain" id="PRO_5044645450" description="SH3 domain-containing protein" evidence="2">
    <location>
        <begin position="24"/>
        <end position="582"/>
    </location>
</feature>
<evidence type="ECO:0000313" key="5">
    <source>
        <dbReference type="Proteomes" id="UP000464675"/>
    </source>
</evidence>
<dbReference type="EMBL" id="JACHHR010000002">
    <property type="protein sequence ID" value="MBB5211060.1"/>
    <property type="molecule type" value="Genomic_DNA"/>
</dbReference>
<evidence type="ECO:0000313" key="6">
    <source>
        <dbReference type="Proteomes" id="UP000563601"/>
    </source>
</evidence>
<evidence type="ECO:0000313" key="3">
    <source>
        <dbReference type="EMBL" id="MBB5211060.1"/>
    </source>
</evidence>
<evidence type="ECO:0000256" key="2">
    <source>
        <dbReference type="SAM" id="SignalP"/>
    </source>
</evidence>
<evidence type="ECO:0008006" key="7">
    <source>
        <dbReference type="Google" id="ProtNLM"/>
    </source>
</evidence>
<sequence>MKINPYLGFLAGALLLVSAAAQAAPWNTPDYYLCENRVGGEWNYGRVPSGCDLDPWGDPRFTYENFGPLVFNDGLDRASERARYMDEMHSVIRESALYYLSQRKDPAEGEAESWVHAMLAVAQQETFWSHYREAVEDARLKMIRGDSGHGHGMMQVDDRWHFDALENGAGWQIFANLGYAMDIYYTAWQDAATEACVPDGDWVARARSAYSMYNGGPSKGCRWTDSSDVWYRNDEAYIEKYNNQSWLNLMSNPEYVTALDVVCFVEAAEGCSGIQAIDPDDSVNWEGRVVRLESGESCLYDGSVLDCVEQMEDFICVALQNDVIAISSIYPSAAATDGINRSIQDRHQCWDTALGELRKVGQTIQTVQGINLRETPGGTDTGADTEVGQFYQVLDMVVRDQVELHRYYRVRVGDVEGYIYGGDASDKDEWALAAEHANLGDVIVPQPGDTLRVLNSDGIKIEDAPGGAEVGKVEAATEHLVDEVLVQGVENHIYYKINDAGITGYIYGGQLLGGNTQADWAEYVSASSDSGSGSTGGTSTDNGSTPAPEQASGGSSGGAPSWLLLILCGAWGLRRLRIWEGK</sequence>
<evidence type="ECO:0000313" key="4">
    <source>
        <dbReference type="EMBL" id="QHQ38144.1"/>
    </source>
</evidence>
<organism evidence="3 6">
    <name type="scientific">Microbulbifer hydrolyticus</name>
    <dbReference type="NCBI Taxonomy" id="48074"/>
    <lineage>
        <taxon>Bacteria</taxon>
        <taxon>Pseudomonadati</taxon>
        <taxon>Pseudomonadota</taxon>
        <taxon>Gammaproteobacteria</taxon>
        <taxon>Cellvibrionales</taxon>
        <taxon>Microbulbiferaceae</taxon>
        <taxon>Microbulbifer</taxon>
    </lineage>
</organism>
<protein>
    <recommendedName>
        <fullName evidence="7">SH3 domain-containing protein</fullName>
    </recommendedName>
</protein>
<feature type="signal peptide" evidence="2">
    <location>
        <begin position="1"/>
        <end position="23"/>
    </location>
</feature>
<dbReference type="AlphaFoldDB" id="A0A6P1T5P3"/>
<proteinExistence type="predicted"/>
<dbReference type="Proteomes" id="UP000563601">
    <property type="component" value="Unassembled WGS sequence"/>
</dbReference>
<dbReference type="EMBL" id="CP047491">
    <property type="protein sequence ID" value="QHQ38144.1"/>
    <property type="molecule type" value="Genomic_DNA"/>
</dbReference>
<accession>A0A6P1T5P3</accession>
<reference evidence="4 5" key="1">
    <citation type="submission" date="2020-01" db="EMBL/GenBank/DDBJ databases">
        <title>The possibility of degradation of plastic by Microbulbifer hydrolyticus IRE-31.</title>
        <authorList>
            <person name="Liu L."/>
        </authorList>
    </citation>
    <scope>NUCLEOTIDE SEQUENCE [LARGE SCALE GENOMIC DNA]</scope>
    <source>
        <strain evidence="4 5">IRE-31</strain>
    </source>
</reference>
<reference evidence="3 6" key="2">
    <citation type="submission" date="2020-08" db="EMBL/GenBank/DDBJ databases">
        <title>Genomic Encyclopedia of Type Strains, Phase IV (KMG-IV): sequencing the most valuable type-strain genomes for metagenomic binning, comparative biology and taxonomic classification.</title>
        <authorList>
            <person name="Goeker M."/>
        </authorList>
    </citation>
    <scope>NUCLEOTIDE SEQUENCE [LARGE SCALE GENOMIC DNA]</scope>
    <source>
        <strain evidence="3 6">DSM 11525</strain>
    </source>
</reference>
<name>A0A6P1T5P3_9GAMM</name>
<dbReference type="RefSeq" id="WP_161857480.1">
    <property type="nucleotide sequence ID" value="NZ_CP047491.1"/>
</dbReference>
<gene>
    <name evidence="4" type="ORF">GTQ55_03460</name>
    <name evidence="3" type="ORF">HNQ53_001278</name>
</gene>
<keyword evidence="5" id="KW-1185">Reference proteome</keyword>
<dbReference type="OrthoDB" id="5289483at2"/>
<evidence type="ECO:0000256" key="1">
    <source>
        <dbReference type="SAM" id="MobiDB-lite"/>
    </source>
</evidence>
<feature type="region of interest" description="Disordered" evidence="1">
    <location>
        <begin position="526"/>
        <end position="557"/>
    </location>
</feature>
<dbReference type="Gene3D" id="1.10.530.10">
    <property type="match status" value="1"/>
</dbReference>
<keyword evidence="2" id="KW-0732">Signal</keyword>